<comment type="function">
    <text evidence="1">Broad specificity carboxypetidase that releases amino acids sequentially from the C-terminus, including neutral, aromatic, polar and basic residues.</text>
</comment>
<evidence type="ECO:0000313" key="4">
    <source>
        <dbReference type="EMBL" id="TWU19762.1"/>
    </source>
</evidence>
<keyword evidence="5" id="KW-1185">Reference proteome</keyword>
<keyword evidence="1 4" id="KW-0121">Carboxypeptidase</keyword>
<dbReference type="Proteomes" id="UP000319908">
    <property type="component" value="Unassembled WGS sequence"/>
</dbReference>
<proteinExistence type="inferred from homology"/>
<dbReference type="PANTHER" id="PTHR34217:SF1">
    <property type="entry name" value="CARBOXYPEPTIDASE 1"/>
    <property type="match status" value="1"/>
</dbReference>
<comment type="catalytic activity">
    <reaction evidence="1">
        <text>Release of a C-terminal amino acid with broad specificity, except for -Pro.</text>
        <dbReference type="EC" id="3.4.17.19"/>
    </reaction>
</comment>
<dbReference type="AlphaFoldDB" id="A0A5C6C6Q5"/>
<evidence type="ECO:0000256" key="2">
    <source>
        <dbReference type="PIRSR" id="PIRSR006615-1"/>
    </source>
</evidence>
<protein>
    <recommendedName>
        <fullName evidence="1">Metal-dependent carboxypeptidase</fullName>
        <ecNumber evidence="1">3.4.17.19</ecNumber>
    </recommendedName>
</protein>
<dbReference type="GO" id="GO:0004181">
    <property type="term" value="F:metallocarboxypeptidase activity"/>
    <property type="evidence" value="ECO:0007669"/>
    <property type="project" value="UniProtKB-UniRule"/>
</dbReference>
<feature type="binding site" evidence="2">
    <location>
        <position position="269"/>
    </location>
    <ligand>
        <name>Zn(2+)</name>
        <dbReference type="ChEBI" id="CHEBI:29105"/>
        <note>catalytic</note>
    </ligand>
</feature>
<dbReference type="SUPFAM" id="SSF55486">
    <property type="entry name" value="Metalloproteases ('zincins'), catalytic domain"/>
    <property type="match status" value="1"/>
</dbReference>
<name>A0A5C6C6Q5_9BACT</name>
<dbReference type="PROSITE" id="PS52034">
    <property type="entry name" value="PEPTIDASE_M32"/>
    <property type="match status" value="1"/>
</dbReference>
<dbReference type="Gene3D" id="1.10.1370.30">
    <property type="match status" value="1"/>
</dbReference>
<comment type="similarity">
    <text evidence="1">Belongs to the peptidase M32 family.</text>
</comment>
<dbReference type="EMBL" id="SJPU01000001">
    <property type="protein sequence ID" value="TWU19762.1"/>
    <property type="molecule type" value="Genomic_DNA"/>
</dbReference>
<dbReference type="OrthoDB" id="9772308at2"/>
<feature type="binding site" evidence="2">
    <location>
        <position position="299"/>
    </location>
    <ligand>
        <name>Zn(2+)</name>
        <dbReference type="ChEBI" id="CHEBI:29105"/>
        <note>catalytic</note>
    </ligand>
</feature>
<dbReference type="CDD" id="cd06460">
    <property type="entry name" value="M32_Taq"/>
    <property type="match status" value="1"/>
</dbReference>
<dbReference type="PANTHER" id="PTHR34217">
    <property type="entry name" value="METAL-DEPENDENT CARBOXYPEPTIDASE"/>
    <property type="match status" value="1"/>
</dbReference>
<sequence length="507" mass="56675">MTDHVQTFAALRNHLHQTALLASAAELLQWDERTMMPPDGSEFRAAQVAYLSGRAHAMRTSEQIERWLDELDGWSAASDPASDIGATLRLTRKDYEKQRRLPGQLVEAIASATVRGQGCWDAARRNDDYAQFQTALDEMISLQRNAGELLAEPGQSTYEALLDQYEPDARVEDLTRVFAGLRDELVKLLSEITASPRQVDDRLLKQTYSVDGQRQLSKALAAAIGFDFQRGRLDETSHPFCTSLGPSDCRILTRYEENWLPGSIFGTLHEAGHGMYEQGLPQDWYGLPPGSFVSLGIHESQSRLWENLVGRSLAFWKCFTPLINETFSETATPAQWHACFNRVQPSLIRVEADEATYNLHIIVRFELEQALISGELSTAELPFAWNERYTSVIGVSPPSAANGVLQDVHWSAGLFGYFPTYTIGNLVAAQLYQAADAALGNLDRQFEQGDFAPLLNWLREHVHTHGRKYTADELIQNATGKPLSAEPLIASLRQRYAQVYDLESSPG</sequence>
<keyword evidence="1 4" id="KW-0378">Hydrolase</keyword>
<comment type="caution">
    <text evidence="4">The sequence shown here is derived from an EMBL/GenBank/DDBJ whole genome shotgun (WGS) entry which is preliminary data.</text>
</comment>
<evidence type="ECO:0000256" key="1">
    <source>
        <dbReference type="PIRNR" id="PIRNR006615"/>
    </source>
</evidence>
<dbReference type="PIRSF" id="PIRSF006615">
    <property type="entry name" value="Zn_crbxpep_Taq"/>
    <property type="match status" value="1"/>
</dbReference>
<evidence type="ECO:0000256" key="3">
    <source>
        <dbReference type="PIRSR" id="PIRSR006615-2"/>
    </source>
</evidence>
<keyword evidence="1 2" id="KW-0479">Metal-binding</keyword>
<feature type="active site" description="Proton donor/acceptor" evidence="3">
    <location>
        <position position="270"/>
    </location>
</feature>
<dbReference type="RefSeq" id="WP_146406509.1">
    <property type="nucleotide sequence ID" value="NZ_SJPU01000001.1"/>
</dbReference>
<dbReference type="PRINTS" id="PR00998">
    <property type="entry name" value="CRBOXYPTASET"/>
</dbReference>
<dbReference type="GO" id="GO:0006508">
    <property type="term" value="P:proteolysis"/>
    <property type="evidence" value="ECO:0007669"/>
    <property type="project" value="UniProtKB-UniRule"/>
</dbReference>
<dbReference type="Pfam" id="PF02074">
    <property type="entry name" value="Peptidase_M32"/>
    <property type="match status" value="1"/>
</dbReference>
<organism evidence="4 5">
    <name type="scientific">Allorhodopirellula heiligendammensis</name>
    <dbReference type="NCBI Taxonomy" id="2714739"/>
    <lineage>
        <taxon>Bacteria</taxon>
        <taxon>Pseudomonadati</taxon>
        <taxon>Planctomycetota</taxon>
        <taxon>Planctomycetia</taxon>
        <taxon>Pirellulales</taxon>
        <taxon>Pirellulaceae</taxon>
        <taxon>Allorhodopirellula</taxon>
    </lineage>
</organism>
<keyword evidence="2" id="KW-0862">Zinc</keyword>
<accession>A0A5C6C6Q5</accession>
<dbReference type="InterPro" id="IPR001333">
    <property type="entry name" value="Peptidase_M32_Taq"/>
</dbReference>
<comment type="cofactor">
    <cofactor evidence="2">
        <name>Zn(2+)</name>
        <dbReference type="ChEBI" id="CHEBI:29105"/>
    </cofactor>
    <text evidence="2">Binds 1 zinc ion per subunit.</text>
</comment>
<keyword evidence="1" id="KW-0482">Metalloprotease</keyword>
<reference evidence="4 5" key="1">
    <citation type="journal article" date="2020" name="Antonie Van Leeuwenhoek">
        <title>Rhodopirellula heiligendammensis sp. nov., Rhodopirellula pilleata sp. nov., and Rhodopirellula solitaria sp. nov. isolated from natural or artificial marine surfaces in Northern Germany and California, USA, and emended description of the genus Rhodopirellula.</title>
        <authorList>
            <person name="Kallscheuer N."/>
            <person name="Wiegand S."/>
            <person name="Jogler M."/>
            <person name="Boedeker C."/>
            <person name="Peeters S.H."/>
            <person name="Rast P."/>
            <person name="Heuer A."/>
            <person name="Jetten M.S.M."/>
            <person name="Rohde M."/>
            <person name="Jogler C."/>
        </authorList>
    </citation>
    <scope>NUCLEOTIDE SEQUENCE [LARGE SCALE GENOMIC DNA]</scope>
    <source>
        <strain evidence="4 5">Poly21</strain>
    </source>
</reference>
<dbReference type="EC" id="3.4.17.19" evidence="1"/>
<evidence type="ECO:0000313" key="5">
    <source>
        <dbReference type="Proteomes" id="UP000319908"/>
    </source>
</evidence>
<keyword evidence="1" id="KW-0645">Protease</keyword>
<dbReference type="GO" id="GO:0046872">
    <property type="term" value="F:metal ion binding"/>
    <property type="evidence" value="ECO:0007669"/>
    <property type="project" value="UniProtKB-KW"/>
</dbReference>
<gene>
    <name evidence="4" type="ORF">Poly21_19400</name>
</gene>
<feature type="binding site" evidence="2">
    <location>
        <position position="273"/>
    </location>
    <ligand>
        <name>Zn(2+)</name>
        <dbReference type="ChEBI" id="CHEBI:29105"/>
        <note>catalytic</note>
    </ligand>
</feature>